<organism evidence="11 12">
    <name type="scientific">Plasmodiophora brassicae</name>
    <name type="common">Clubroot disease agent</name>
    <dbReference type="NCBI Taxonomy" id="37360"/>
    <lineage>
        <taxon>Eukaryota</taxon>
        <taxon>Sar</taxon>
        <taxon>Rhizaria</taxon>
        <taxon>Endomyxa</taxon>
        <taxon>Phytomyxea</taxon>
        <taxon>Plasmodiophorida</taxon>
        <taxon>Plasmodiophoridae</taxon>
        <taxon>Plasmodiophora</taxon>
    </lineage>
</organism>
<dbReference type="Proteomes" id="UP000290189">
    <property type="component" value="Unassembled WGS sequence"/>
</dbReference>
<dbReference type="SUPFAM" id="SSF53822">
    <property type="entry name" value="Periplasmic binding protein-like I"/>
    <property type="match status" value="1"/>
</dbReference>
<dbReference type="GO" id="GO:0007214">
    <property type="term" value="P:gamma-aminobutyric acid signaling pathway"/>
    <property type="evidence" value="ECO:0007669"/>
    <property type="project" value="TreeGrafter"/>
</dbReference>
<evidence type="ECO:0000256" key="5">
    <source>
        <dbReference type="ARBA" id="ARBA00023136"/>
    </source>
</evidence>
<feature type="domain" description="G-protein coupled receptors family 3 profile" evidence="10">
    <location>
        <begin position="435"/>
        <end position="701"/>
    </location>
</feature>
<evidence type="ECO:0000256" key="8">
    <source>
        <dbReference type="ARBA" id="ARBA00023224"/>
    </source>
</evidence>
<keyword evidence="6" id="KW-0675">Receptor</keyword>
<keyword evidence="2" id="KW-0812">Transmembrane</keyword>
<evidence type="ECO:0000256" key="9">
    <source>
        <dbReference type="SAM" id="SignalP"/>
    </source>
</evidence>
<evidence type="ECO:0000256" key="6">
    <source>
        <dbReference type="ARBA" id="ARBA00023170"/>
    </source>
</evidence>
<keyword evidence="11" id="KW-0496">Mitochondrion</keyword>
<keyword evidence="5" id="KW-0472">Membrane</keyword>
<dbReference type="Gene3D" id="3.40.50.2300">
    <property type="match status" value="2"/>
</dbReference>
<comment type="subcellular location">
    <subcellularLocation>
        <location evidence="1">Membrane</location>
        <topology evidence="1">Multi-pass membrane protein</topology>
    </subcellularLocation>
</comment>
<keyword evidence="4" id="KW-0297">G-protein coupled receptor</keyword>
<dbReference type="EMBL" id="OVEO01000010">
    <property type="protein sequence ID" value="SPQ98873.1"/>
    <property type="molecule type" value="Genomic_DNA"/>
</dbReference>
<dbReference type="PANTHER" id="PTHR10519:SF20">
    <property type="entry name" value="G-PROTEIN COUPLED RECEPTOR 156-RELATED"/>
    <property type="match status" value="1"/>
</dbReference>
<evidence type="ECO:0000256" key="1">
    <source>
        <dbReference type="ARBA" id="ARBA00004141"/>
    </source>
</evidence>
<evidence type="ECO:0000256" key="2">
    <source>
        <dbReference type="ARBA" id="ARBA00022692"/>
    </source>
</evidence>
<geneLocation type="mitochondrion" evidence="11"/>
<dbReference type="PROSITE" id="PS50259">
    <property type="entry name" value="G_PROTEIN_RECEP_F3_4"/>
    <property type="match status" value="1"/>
</dbReference>
<keyword evidence="3" id="KW-1133">Transmembrane helix</keyword>
<keyword evidence="7" id="KW-0325">Glycoprotein</keyword>
<protein>
    <recommendedName>
        <fullName evidence="10">G-protein coupled receptors family 3 profile domain-containing protein</fullName>
    </recommendedName>
</protein>
<evidence type="ECO:0000256" key="7">
    <source>
        <dbReference type="ARBA" id="ARBA00023180"/>
    </source>
</evidence>
<dbReference type="InterPro" id="IPR001828">
    <property type="entry name" value="ANF_lig-bd_rcpt"/>
</dbReference>
<dbReference type="CDD" id="cd15047">
    <property type="entry name" value="7tmC_GABA-B-like"/>
    <property type="match status" value="1"/>
</dbReference>
<accession>A0A3P3YFD0</accession>
<dbReference type="Pfam" id="PF01094">
    <property type="entry name" value="ANF_receptor"/>
    <property type="match status" value="1"/>
</dbReference>
<feature type="chain" id="PRO_5018073097" description="G-protein coupled receptors family 3 profile domain-containing protein" evidence="9">
    <location>
        <begin position="20"/>
        <end position="759"/>
    </location>
</feature>
<dbReference type="PANTHER" id="PTHR10519">
    <property type="entry name" value="GABA-B RECEPTOR"/>
    <property type="match status" value="1"/>
</dbReference>
<proteinExistence type="predicted"/>
<dbReference type="GO" id="GO:0038039">
    <property type="term" value="C:G protein-coupled receptor heterodimeric complex"/>
    <property type="evidence" value="ECO:0007669"/>
    <property type="project" value="TreeGrafter"/>
</dbReference>
<sequence>MLNLVLVGGLLLFADVIVSQIVCDENPCLFWPVRCCPTYPCLDPASTKPVLALSVFVNFHYGFREAVQVAVDDVRASGMFPDYDVHVRWYDGHEDTNRAPVAFLCTAFHNLSLAEPPVVPILIGPDYSGMAATFANIASTYHCSSTLSDKRLYSTFSRVYPPDNNQAQALINIIRHFQWHTVVVFGSSDAYGTGLITQFSALAANNSITVALAMQFEGGVSSAQLQLQRILSTNVRVIVCPMLTDPSNVVFRVARSMGMTGRHYVWVGTDGIAGKVDGVTPDGFLGTTPYVDTTLPAYTSLVQRVNATLNYSSGVQPDFSKIPFEYDATMFGFHVLWQMRQSSIRWTPTAILAAIRSTTYNGSTGTIQMDSNGDRISPYSLLNYNAADNTWTLVAIVTDASARFVSTPVFAEGRLSVPIDVPVVSRQRMTVGLASQLAVIVAGALGIAIAAAVISFSTWNRNLPFIKFSTPVMNNCIALGTVLAYMAMIVNAASNVVSAFQCTCWVVFVTVAFSLSFGGLFLKTYRVYKVFSQGSMVTRSPITTTRLILGVVALVGVDAALLIGFLTMAPYRIVDIDLPAHPDPSNPDDDIIQPFVTRCQSDLASTFAAVVLVYKGIIVLYGALLAFQTRDVAIPALNDSKQIGLAIYTSAMIAVVIVPIDMFVLQDSQVATSFILTSFATFFAFTSMLLILFVPKVVVVMNGTATTMHKSETNQMTQGRDNNRPDLADVKVVKPSPAPRKRTADLHDVVPGNVAKAIQ</sequence>
<gene>
    <name evidence="11" type="ORF">PLBR_LOCUS6088</name>
</gene>
<dbReference type="PRINTS" id="PR01176">
    <property type="entry name" value="GABABRECEPTR"/>
</dbReference>
<dbReference type="Pfam" id="PF00003">
    <property type="entry name" value="7tm_3"/>
    <property type="match status" value="1"/>
</dbReference>
<dbReference type="InterPro" id="IPR002455">
    <property type="entry name" value="GPCR3_GABA-B"/>
</dbReference>
<evidence type="ECO:0000256" key="4">
    <source>
        <dbReference type="ARBA" id="ARBA00023040"/>
    </source>
</evidence>
<dbReference type="InterPro" id="IPR017978">
    <property type="entry name" value="GPCR_3_C"/>
</dbReference>
<evidence type="ECO:0000256" key="3">
    <source>
        <dbReference type="ARBA" id="ARBA00022989"/>
    </source>
</evidence>
<dbReference type="AlphaFoldDB" id="A0A3P3YFD0"/>
<dbReference type="GO" id="GO:0004965">
    <property type="term" value="F:G protein-coupled GABA receptor activity"/>
    <property type="evidence" value="ECO:0007669"/>
    <property type="project" value="InterPro"/>
</dbReference>
<evidence type="ECO:0000313" key="12">
    <source>
        <dbReference type="Proteomes" id="UP000290189"/>
    </source>
</evidence>
<reference evidence="11 12" key="1">
    <citation type="submission" date="2018-03" db="EMBL/GenBank/DDBJ databases">
        <authorList>
            <person name="Fogelqvist J."/>
        </authorList>
    </citation>
    <scope>NUCLEOTIDE SEQUENCE [LARGE SCALE GENOMIC DNA]</scope>
</reference>
<dbReference type="InterPro" id="IPR028082">
    <property type="entry name" value="Peripla_BP_I"/>
</dbReference>
<keyword evidence="8" id="KW-0807">Transducer</keyword>
<keyword evidence="9" id="KW-0732">Signal</keyword>
<name>A0A3P3YFD0_PLABS</name>
<evidence type="ECO:0000259" key="10">
    <source>
        <dbReference type="PROSITE" id="PS50259"/>
    </source>
</evidence>
<feature type="signal peptide" evidence="9">
    <location>
        <begin position="1"/>
        <end position="19"/>
    </location>
</feature>
<evidence type="ECO:0000313" key="11">
    <source>
        <dbReference type="EMBL" id="SPQ98873.1"/>
    </source>
</evidence>